<keyword evidence="1" id="KW-1133">Transmembrane helix</keyword>
<evidence type="ECO:0000256" key="1">
    <source>
        <dbReference type="SAM" id="Phobius"/>
    </source>
</evidence>
<dbReference type="OrthoDB" id="10603277at2759"/>
<evidence type="ECO:0000313" key="2">
    <source>
        <dbReference type="EMBL" id="CAG2206995.1"/>
    </source>
</evidence>
<name>A0A8S3REG2_MYTED</name>
<keyword evidence="1" id="KW-0472">Membrane</keyword>
<accession>A0A8S3REG2</accession>
<gene>
    <name evidence="2" type="ORF">MEDL_21297</name>
</gene>
<feature type="transmembrane region" description="Helical" evidence="1">
    <location>
        <begin position="77"/>
        <end position="100"/>
    </location>
</feature>
<reference evidence="2" key="1">
    <citation type="submission" date="2021-03" db="EMBL/GenBank/DDBJ databases">
        <authorList>
            <person name="Bekaert M."/>
        </authorList>
    </citation>
    <scope>NUCLEOTIDE SEQUENCE</scope>
</reference>
<comment type="caution">
    <text evidence="2">The sequence shown here is derived from an EMBL/GenBank/DDBJ whole genome shotgun (WGS) entry which is preliminary data.</text>
</comment>
<keyword evidence="1" id="KW-0812">Transmembrane</keyword>
<evidence type="ECO:0008006" key="4">
    <source>
        <dbReference type="Google" id="ProtNLM"/>
    </source>
</evidence>
<dbReference type="EMBL" id="CAJPWZ010001067">
    <property type="protein sequence ID" value="CAG2206995.1"/>
    <property type="molecule type" value="Genomic_DNA"/>
</dbReference>
<sequence length="198" mass="22114">MQSIYVYGYSYGYKFYFLFQKQSNLINAIIMYTGAVVCDQCYHYAYGYSYCSGNCSGYYGSQYCIYYTGYYIFSGGALAGLVFGLFAATAIFIVVVIICIKKHNKRTIGRVVGPVPNTTTVAVTGTTHPTGYMQPMNPYPSYTTQPLPQPPQYSPMYPPPSAYSVPMSQGYSAPTQPQYNSIYNHPTTFVNRTQTTNV</sequence>
<dbReference type="Proteomes" id="UP000683360">
    <property type="component" value="Unassembled WGS sequence"/>
</dbReference>
<dbReference type="AlphaFoldDB" id="A0A8S3REG2"/>
<evidence type="ECO:0000313" key="3">
    <source>
        <dbReference type="Proteomes" id="UP000683360"/>
    </source>
</evidence>
<keyword evidence="3" id="KW-1185">Reference proteome</keyword>
<protein>
    <recommendedName>
        <fullName evidence="4">Cysteine and tyrosine-rich protein 1</fullName>
    </recommendedName>
</protein>
<organism evidence="2 3">
    <name type="scientific">Mytilus edulis</name>
    <name type="common">Blue mussel</name>
    <dbReference type="NCBI Taxonomy" id="6550"/>
    <lineage>
        <taxon>Eukaryota</taxon>
        <taxon>Metazoa</taxon>
        <taxon>Spiralia</taxon>
        <taxon>Lophotrochozoa</taxon>
        <taxon>Mollusca</taxon>
        <taxon>Bivalvia</taxon>
        <taxon>Autobranchia</taxon>
        <taxon>Pteriomorphia</taxon>
        <taxon>Mytilida</taxon>
        <taxon>Mytiloidea</taxon>
        <taxon>Mytilidae</taxon>
        <taxon>Mytilinae</taxon>
        <taxon>Mytilus</taxon>
    </lineage>
</organism>
<proteinExistence type="predicted"/>